<gene>
    <name evidence="2" type="ordered locus">EAE_23500</name>
</gene>
<dbReference type="eggNOG" id="COG0463">
    <property type="taxonomic scope" value="Bacteria"/>
</dbReference>
<dbReference type="RefSeq" id="WP_015706052.1">
    <property type="nucleotide sequence ID" value="NC_015663.1"/>
</dbReference>
<organism evidence="2 3">
    <name type="scientific">Klebsiella aerogenes (strain ATCC 13048 / DSM 30053 / CCUG 1429 / JCM 1235 / KCTC 2190 / NBRC 13534 / NCIMB 10102 / NCTC 10006 / CDC 819-56)</name>
    <name type="common">Enterobacter aerogenes</name>
    <dbReference type="NCBI Taxonomy" id="1028307"/>
    <lineage>
        <taxon>Bacteria</taxon>
        <taxon>Pseudomonadati</taxon>
        <taxon>Pseudomonadota</taxon>
        <taxon>Gammaproteobacteria</taxon>
        <taxon>Enterobacterales</taxon>
        <taxon>Enterobacteriaceae</taxon>
        <taxon>Klebsiella/Raoultella group</taxon>
        <taxon>Klebsiella</taxon>
    </lineage>
</organism>
<dbReference type="AlphaFoldDB" id="A0A0H3G372"/>
<dbReference type="HOGENOM" id="CLU_025996_0_5_6"/>
<dbReference type="InterPro" id="IPR050834">
    <property type="entry name" value="Glycosyltransf_2"/>
</dbReference>
<dbReference type="EMBL" id="CP002824">
    <property type="protein sequence ID" value="AEG99599.1"/>
    <property type="molecule type" value="Genomic_DNA"/>
</dbReference>
<keyword evidence="3" id="KW-1185">Reference proteome</keyword>
<dbReference type="Proteomes" id="UP000008881">
    <property type="component" value="Chromosome"/>
</dbReference>
<dbReference type="PANTHER" id="PTHR43685">
    <property type="entry name" value="GLYCOSYLTRANSFERASE"/>
    <property type="match status" value="1"/>
</dbReference>
<name>A0A0H3G372_KLEAK</name>
<evidence type="ECO:0000259" key="1">
    <source>
        <dbReference type="Pfam" id="PF00535"/>
    </source>
</evidence>
<dbReference type="Pfam" id="PF00535">
    <property type="entry name" value="Glycos_transf_2"/>
    <property type="match status" value="1"/>
</dbReference>
<dbReference type="OrthoDB" id="9801954at2"/>
<sequence>MHSRTPLVSVYITTCNRLEKLKRALRSVKDQSYQNIEIIICDDASADGTQAYVEGLIREDARIHYFRNDTSKGACAARNLGIFHAQGEYITGLDDDDEFLPERISQFIEAWDNKYSFICCDFIERFSDGKTKKYYNTNSVEKLTYVDMLFDNVASNQIFTLTERLKAIGGFDIRARRLQDWDTWLRLSHKFGEFIRLPIATYIMHHDHGIDEKRVSKSYPLSSSLIDLRDRNKDIYIDEHLKFMNFIISTEEKKAKPIDSIIWSIKRRTPKYMIKYALQSFSGNK</sequence>
<keyword evidence="2" id="KW-0808">Transferase</keyword>
<dbReference type="Gene3D" id="3.90.550.10">
    <property type="entry name" value="Spore Coat Polysaccharide Biosynthesis Protein SpsA, Chain A"/>
    <property type="match status" value="1"/>
</dbReference>
<protein>
    <submittedName>
        <fullName evidence="2">Family 2 glycosyl transferase</fullName>
    </submittedName>
</protein>
<accession>A0A0H3G372</accession>
<dbReference type="InterPro" id="IPR001173">
    <property type="entry name" value="Glyco_trans_2-like"/>
</dbReference>
<dbReference type="PANTHER" id="PTHR43685:SF2">
    <property type="entry name" value="GLYCOSYLTRANSFERASE 2-LIKE DOMAIN-CONTAINING PROTEIN"/>
    <property type="match status" value="1"/>
</dbReference>
<feature type="domain" description="Glycosyltransferase 2-like" evidence="1">
    <location>
        <begin position="9"/>
        <end position="137"/>
    </location>
</feature>
<dbReference type="GeneID" id="93312872"/>
<proteinExistence type="predicted"/>
<evidence type="ECO:0000313" key="2">
    <source>
        <dbReference type="EMBL" id="AEG99599.1"/>
    </source>
</evidence>
<reference evidence="2 3" key="1">
    <citation type="journal article" date="2012" name="J. Bacteriol.">
        <title>Complete genome sequence of Enterobacter aerogenes KCTC 2190.</title>
        <authorList>
            <person name="Shin S.H."/>
            <person name="Kim S."/>
            <person name="Kim J.Y."/>
            <person name="Lee S."/>
            <person name="Um Y."/>
            <person name="Oh M.K."/>
            <person name="Kim Y.R."/>
            <person name="Lee J."/>
            <person name="Yang K.S."/>
        </authorList>
    </citation>
    <scope>NUCLEOTIDE SEQUENCE [LARGE SCALE GENOMIC DNA]</scope>
    <source>
        <strain evidence="2 3">KCTC 2190</strain>
    </source>
</reference>
<evidence type="ECO:0000313" key="3">
    <source>
        <dbReference type="Proteomes" id="UP000008881"/>
    </source>
</evidence>
<dbReference type="KEGG" id="eae:EAE_23500"/>
<dbReference type="GO" id="GO:0016740">
    <property type="term" value="F:transferase activity"/>
    <property type="evidence" value="ECO:0007669"/>
    <property type="project" value="UniProtKB-KW"/>
</dbReference>
<dbReference type="InterPro" id="IPR029044">
    <property type="entry name" value="Nucleotide-diphossugar_trans"/>
</dbReference>
<dbReference type="CDD" id="cd00761">
    <property type="entry name" value="Glyco_tranf_GTA_type"/>
    <property type="match status" value="1"/>
</dbReference>
<dbReference type="SUPFAM" id="SSF53448">
    <property type="entry name" value="Nucleotide-diphospho-sugar transferases"/>
    <property type="match status" value="1"/>
</dbReference>
<dbReference type="PATRIC" id="fig|1028307.3.peg.4655"/>